<dbReference type="EMBL" id="CANTFL010000090">
    <property type="protein sequence ID" value="CAI5713456.1"/>
    <property type="molecule type" value="Genomic_DNA"/>
</dbReference>
<feature type="chain" id="PRO_5043538714" description="RxLR effector protein" evidence="2">
    <location>
        <begin position="21"/>
        <end position="281"/>
    </location>
</feature>
<feature type="signal peptide" evidence="2">
    <location>
        <begin position="1"/>
        <end position="20"/>
    </location>
</feature>
<evidence type="ECO:0000256" key="2">
    <source>
        <dbReference type="SAM" id="SignalP"/>
    </source>
</evidence>
<keyword evidence="2" id="KW-0732">Signal</keyword>
<dbReference type="Proteomes" id="UP001162031">
    <property type="component" value="Unassembled WGS sequence"/>
</dbReference>
<evidence type="ECO:0000313" key="3">
    <source>
        <dbReference type="EMBL" id="CAI5713456.1"/>
    </source>
</evidence>
<reference evidence="3" key="1">
    <citation type="submission" date="2022-12" db="EMBL/GenBank/DDBJ databases">
        <authorList>
            <person name="Webb A."/>
        </authorList>
    </citation>
    <scope>NUCLEOTIDE SEQUENCE</scope>
    <source>
        <strain evidence="3">Hp1</strain>
    </source>
</reference>
<accession>A0AAV0T767</accession>
<evidence type="ECO:0008006" key="5">
    <source>
        <dbReference type="Google" id="ProtNLM"/>
    </source>
</evidence>
<gene>
    <name evidence="3" type="ORF">HBR001_LOCUS1048</name>
</gene>
<protein>
    <recommendedName>
        <fullName evidence="5">RxLR effector protein</fullName>
    </recommendedName>
</protein>
<dbReference type="AlphaFoldDB" id="A0AAV0T767"/>
<proteinExistence type="predicted"/>
<sequence>MRLAYTAVTALVTVFVCIDAVPKAVIKSDDFSVDRSSNDRVNEVNTERRLGEADLHDGGPPLASDKEARNGPIGVIDDVLKGGTVSKILNSNVFGQSVKNAGDSAKVAAAALKVKQADDAATVAAGVLKVKAADDKVLTGLKSIQTQGSKKRTLSSTVRDFFARLFGSKKNPETAKATRSDDVKKEVALTRSNGFRKPARADDAVLAKADNAAKAKADALMKAPFGKKVVKSFGALMDRLRRKNTSKEGIALASQGFFHRMQTQLASLLKKMRPAAKSAST</sequence>
<keyword evidence="4" id="KW-1185">Reference proteome</keyword>
<feature type="compositionally biased region" description="Basic and acidic residues" evidence="1">
    <location>
        <begin position="34"/>
        <end position="57"/>
    </location>
</feature>
<feature type="region of interest" description="Disordered" evidence="1">
    <location>
        <begin position="34"/>
        <end position="68"/>
    </location>
</feature>
<organism evidence="3 4">
    <name type="scientific">Hyaloperonospora brassicae</name>
    <name type="common">Brassica downy mildew</name>
    <name type="synonym">Peronospora brassicae</name>
    <dbReference type="NCBI Taxonomy" id="162125"/>
    <lineage>
        <taxon>Eukaryota</taxon>
        <taxon>Sar</taxon>
        <taxon>Stramenopiles</taxon>
        <taxon>Oomycota</taxon>
        <taxon>Peronosporomycetes</taxon>
        <taxon>Peronosporales</taxon>
        <taxon>Peronosporaceae</taxon>
        <taxon>Hyaloperonospora</taxon>
    </lineage>
</organism>
<comment type="caution">
    <text evidence="3">The sequence shown here is derived from an EMBL/GenBank/DDBJ whole genome shotgun (WGS) entry which is preliminary data.</text>
</comment>
<evidence type="ECO:0000256" key="1">
    <source>
        <dbReference type="SAM" id="MobiDB-lite"/>
    </source>
</evidence>
<evidence type="ECO:0000313" key="4">
    <source>
        <dbReference type="Proteomes" id="UP001162031"/>
    </source>
</evidence>
<name>A0AAV0T767_HYABA</name>